<organism evidence="2 3">
    <name type="scientific">Nasonia vitripennis</name>
    <name type="common">Parasitic wasp</name>
    <dbReference type="NCBI Taxonomy" id="7425"/>
    <lineage>
        <taxon>Eukaryota</taxon>
        <taxon>Metazoa</taxon>
        <taxon>Ecdysozoa</taxon>
        <taxon>Arthropoda</taxon>
        <taxon>Hexapoda</taxon>
        <taxon>Insecta</taxon>
        <taxon>Pterygota</taxon>
        <taxon>Neoptera</taxon>
        <taxon>Endopterygota</taxon>
        <taxon>Hymenoptera</taxon>
        <taxon>Apocrita</taxon>
        <taxon>Proctotrupomorpha</taxon>
        <taxon>Chalcidoidea</taxon>
        <taxon>Pteromalidae</taxon>
        <taxon>Pteromalinae</taxon>
        <taxon>Nasonia</taxon>
    </lineage>
</organism>
<dbReference type="EnsemblMetazoa" id="XM_031926645">
    <property type="protein sequence ID" value="XP_031782505"/>
    <property type="gene ID" value="LOC107980830"/>
</dbReference>
<keyword evidence="1" id="KW-0732">Signal</keyword>
<proteinExistence type="predicted"/>
<dbReference type="AlphaFoldDB" id="A0A7M7T8J5"/>
<evidence type="ECO:0000256" key="1">
    <source>
        <dbReference type="SAM" id="SignalP"/>
    </source>
</evidence>
<gene>
    <name evidence="2" type="primary">107980830</name>
</gene>
<protein>
    <submittedName>
        <fullName evidence="2">Uncharacterized protein</fullName>
    </submittedName>
</protein>
<accession>A0A7M7T8J5</accession>
<evidence type="ECO:0000313" key="3">
    <source>
        <dbReference type="Proteomes" id="UP000002358"/>
    </source>
</evidence>
<dbReference type="InParanoid" id="A0A7M7T8J5"/>
<evidence type="ECO:0000313" key="2">
    <source>
        <dbReference type="EnsemblMetazoa" id="XP_031782505"/>
    </source>
</evidence>
<sequence>MCKSVSSLCLLLALLFVSFEAGTAAKESVSFITDTRIPFDCPKGTPPSVCFKRWTMFPFPRVGRDGQARQQRSFGLVKYPRVGISDPQLLLDKDDESWPGANLDFTNDAYSPRVSEGRNRRDGAWAFFLITPNFREQPAAAAVDSQFGADDVAME</sequence>
<name>A0A7M7T8J5_NASVI</name>
<keyword evidence="3" id="KW-1185">Reference proteome</keyword>
<feature type="chain" id="PRO_5029565885" evidence="1">
    <location>
        <begin position="26"/>
        <end position="155"/>
    </location>
</feature>
<dbReference type="Proteomes" id="UP000002358">
    <property type="component" value="Chromosome 3"/>
</dbReference>
<feature type="signal peptide" evidence="1">
    <location>
        <begin position="1"/>
        <end position="25"/>
    </location>
</feature>
<reference evidence="2" key="1">
    <citation type="submission" date="2021-01" db="UniProtKB">
        <authorList>
            <consortium name="EnsemblMetazoa"/>
        </authorList>
    </citation>
    <scope>IDENTIFICATION</scope>
</reference>
<dbReference type="OrthoDB" id="6430009at2759"/>